<protein>
    <submittedName>
        <fullName evidence="1">Uncharacterized protein</fullName>
    </submittedName>
</protein>
<proteinExistence type="predicted"/>
<dbReference type="EMBL" id="CAVMJV010000044">
    <property type="protein sequence ID" value="CAK5081513.1"/>
    <property type="molecule type" value="Genomic_DNA"/>
</dbReference>
<accession>A0ACB0ZRC6</accession>
<name>A0ACB0ZRC6_MELEN</name>
<gene>
    <name evidence="1" type="ORF">MENTE1834_LOCUS28746</name>
</gene>
<sequence length="56" mass="6126">MSQRGGVHHLVPLTSISTGASRANSGFATPRHDARCQTTSLGSTLPRDYRIRKVYL</sequence>
<organism evidence="1 2">
    <name type="scientific">Meloidogyne enterolobii</name>
    <name type="common">Root-knot nematode worm</name>
    <name type="synonym">Meloidogyne mayaguensis</name>
    <dbReference type="NCBI Taxonomy" id="390850"/>
    <lineage>
        <taxon>Eukaryota</taxon>
        <taxon>Metazoa</taxon>
        <taxon>Ecdysozoa</taxon>
        <taxon>Nematoda</taxon>
        <taxon>Chromadorea</taxon>
        <taxon>Rhabditida</taxon>
        <taxon>Tylenchina</taxon>
        <taxon>Tylenchomorpha</taxon>
        <taxon>Tylenchoidea</taxon>
        <taxon>Meloidogynidae</taxon>
        <taxon>Meloidogyninae</taxon>
        <taxon>Meloidogyne</taxon>
    </lineage>
</organism>
<evidence type="ECO:0000313" key="1">
    <source>
        <dbReference type="EMBL" id="CAK5081513.1"/>
    </source>
</evidence>
<comment type="caution">
    <text evidence="1">The sequence shown here is derived from an EMBL/GenBank/DDBJ whole genome shotgun (WGS) entry which is preliminary data.</text>
</comment>
<keyword evidence="2" id="KW-1185">Reference proteome</keyword>
<reference evidence="1" key="1">
    <citation type="submission" date="2023-11" db="EMBL/GenBank/DDBJ databases">
        <authorList>
            <person name="Poullet M."/>
        </authorList>
    </citation>
    <scope>NUCLEOTIDE SEQUENCE</scope>
    <source>
        <strain evidence="1">E1834</strain>
    </source>
</reference>
<dbReference type="Proteomes" id="UP001497535">
    <property type="component" value="Unassembled WGS sequence"/>
</dbReference>
<evidence type="ECO:0000313" key="2">
    <source>
        <dbReference type="Proteomes" id="UP001497535"/>
    </source>
</evidence>